<proteinExistence type="predicted"/>
<evidence type="ECO:0000256" key="1">
    <source>
        <dbReference type="SAM" id="SignalP"/>
    </source>
</evidence>
<dbReference type="RefSeq" id="WP_187082149.1">
    <property type="nucleotide sequence ID" value="NZ_JACORU010000005.1"/>
</dbReference>
<evidence type="ECO:0000313" key="2">
    <source>
        <dbReference type="EMBL" id="MBC5765670.1"/>
    </source>
</evidence>
<organism evidence="2 3">
    <name type="scientific">Ramlibacter albus</name>
    <dbReference type="NCBI Taxonomy" id="2079448"/>
    <lineage>
        <taxon>Bacteria</taxon>
        <taxon>Pseudomonadati</taxon>
        <taxon>Pseudomonadota</taxon>
        <taxon>Betaproteobacteria</taxon>
        <taxon>Burkholderiales</taxon>
        <taxon>Comamonadaceae</taxon>
        <taxon>Ramlibacter</taxon>
    </lineage>
</organism>
<keyword evidence="1" id="KW-0732">Signal</keyword>
<accession>A0A923M958</accession>
<name>A0A923M958_9BURK</name>
<comment type="caution">
    <text evidence="2">The sequence shown here is derived from an EMBL/GenBank/DDBJ whole genome shotgun (WGS) entry which is preliminary data.</text>
</comment>
<dbReference type="AlphaFoldDB" id="A0A923M958"/>
<dbReference type="Proteomes" id="UP000596827">
    <property type="component" value="Unassembled WGS sequence"/>
</dbReference>
<dbReference type="InterPro" id="IPR019613">
    <property type="entry name" value="DUF4198"/>
</dbReference>
<evidence type="ECO:0000313" key="3">
    <source>
        <dbReference type="Proteomes" id="UP000596827"/>
    </source>
</evidence>
<reference evidence="2" key="1">
    <citation type="submission" date="2020-08" db="EMBL/GenBank/DDBJ databases">
        <title>Ramlibacter sp. GTP1 16S ribosomal RNA gene genome sequencing and assembly.</title>
        <authorList>
            <person name="Kang M."/>
        </authorList>
    </citation>
    <scope>NUCLEOTIDE SEQUENCE</scope>
    <source>
        <strain evidence="2">GTP1</strain>
    </source>
</reference>
<protein>
    <submittedName>
        <fullName evidence="2">DUF4198 domain-containing protein</fullName>
    </submittedName>
</protein>
<feature type="chain" id="PRO_5037209479" evidence="1">
    <location>
        <begin position="24"/>
        <end position="289"/>
    </location>
</feature>
<feature type="signal peptide" evidence="1">
    <location>
        <begin position="1"/>
        <end position="23"/>
    </location>
</feature>
<sequence length="289" mass="30810">MKKFLAAAAAALLIAGAAADAAAHDTWLARGAEPGRVQLLLSTGNRFPIAEFAPPVSSIERAGCTDASGAVHNPNPVGDATAALRLVLAPRDGQALACHVQLVPFDIELTPQLVEVYLREIRAPDSVRSAWEQMRKAGKPWRERYVKFARIELATAAGDESPAQWRTLREATPGAPLEIVPGGTAPLQAGREAVFRVLASGRPVRDVPVELVSDRSPVGVWLRSDADGLLRVTIPFAADWLLRATVLDLAGDAWNSRFATFAFTARAPYAAPAAADSRPRNAMGFAARP</sequence>
<gene>
    <name evidence="2" type="ORF">H8R02_14475</name>
</gene>
<keyword evidence="3" id="KW-1185">Reference proteome</keyword>
<dbReference type="EMBL" id="JACORU010000005">
    <property type="protein sequence ID" value="MBC5765670.1"/>
    <property type="molecule type" value="Genomic_DNA"/>
</dbReference>
<dbReference type="Pfam" id="PF10670">
    <property type="entry name" value="DUF4198"/>
    <property type="match status" value="1"/>
</dbReference>